<protein>
    <submittedName>
        <fullName evidence="2">Uncharacterized protein</fullName>
    </submittedName>
</protein>
<feature type="transmembrane region" description="Helical" evidence="1">
    <location>
        <begin position="130"/>
        <end position="151"/>
    </location>
</feature>
<reference evidence="2 3" key="1">
    <citation type="submission" date="2019-02" db="EMBL/GenBank/DDBJ databases">
        <title>Deep-cultivation of Planctomycetes and their phenomic and genomic characterization uncovers novel biology.</title>
        <authorList>
            <person name="Wiegand S."/>
            <person name="Jogler M."/>
            <person name="Boedeker C."/>
            <person name="Pinto D."/>
            <person name="Vollmers J."/>
            <person name="Rivas-Marin E."/>
            <person name="Kohn T."/>
            <person name="Peeters S.H."/>
            <person name="Heuer A."/>
            <person name="Rast P."/>
            <person name="Oberbeckmann S."/>
            <person name="Bunk B."/>
            <person name="Jeske O."/>
            <person name="Meyerdierks A."/>
            <person name="Storesund J.E."/>
            <person name="Kallscheuer N."/>
            <person name="Luecker S."/>
            <person name="Lage O.M."/>
            <person name="Pohl T."/>
            <person name="Merkel B.J."/>
            <person name="Hornburger P."/>
            <person name="Mueller R.-W."/>
            <person name="Bruemmer F."/>
            <person name="Labrenz M."/>
            <person name="Spormann A.M."/>
            <person name="Op Den Camp H."/>
            <person name="Overmann J."/>
            <person name="Amann R."/>
            <person name="Jetten M.S.M."/>
            <person name="Mascher T."/>
            <person name="Medema M.H."/>
            <person name="Devos D.P."/>
            <person name="Kaster A.-K."/>
            <person name="Ovreas L."/>
            <person name="Rohde M."/>
            <person name="Galperin M.Y."/>
            <person name="Jogler C."/>
        </authorList>
    </citation>
    <scope>NUCLEOTIDE SEQUENCE [LARGE SCALE GENOMIC DNA]</scope>
    <source>
        <strain evidence="2 3">Pla111</strain>
    </source>
</reference>
<dbReference type="Proteomes" id="UP000318995">
    <property type="component" value="Unassembled WGS sequence"/>
</dbReference>
<dbReference type="AlphaFoldDB" id="A0A5C5VUP9"/>
<proteinExistence type="predicted"/>
<gene>
    <name evidence="2" type="ORF">Pla111_30830</name>
</gene>
<feature type="transmembrane region" description="Helical" evidence="1">
    <location>
        <begin position="43"/>
        <end position="66"/>
    </location>
</feature>
<sequence>MSRPSYRQIARILLAILAIAAVCWSFVLGRSVAISEQIAVYQVLQNVSGIMFAVFGLWIGLLYPGLRKRVFERSRADCIRSDERDDDNQVADHLLLPFFLSLAILLLTLVAVVAHPLLRQSTTLVAHKELLRGSSFAVLSGLALAQLWTIFSAMHMTEALKGVVSRQSTRNKVANRIRQNTKEGTSDGQ</sequence>
<organism evidence="2 3">
    <name type="scientific">Botrimarina hoheduenensis</name>
    <dbReference type="NCBI Taxonomy" id="2528000"/>
    <lineage>
        <taxon>Bacteria</taxon>
        <taxon>Pseudomonadati</taxon>
        <taxon>Planctomycetota</taxon>
        <taxon>Planctomycetia</taxon>
        <taxon>Pirellulales</taxon>
        <taxon>Lacipirellulaceae</taxon>
        <taxon>Botrimarina</taxon>
    </lineage>
</organism>
<accession>A0A5C5VUP9</accession>
<keyword evidence="1" id="KW-0472">Membrane</keyword>
<keyword evidence="3" id="KW-1185">Reference proteome</keyword>
<name>A0A5C5VUP9_9BACT</name>
<keyword evidence="1" id="KW-0812">Transmembrane</keyword>
<feature type="transmembrane region" description="Helical" evidence="1">
    <location>
        <begin position="94"/>
        <end position="118"/>
    </location>
</feature>
<keyword evidence="1" id="KW-1133">Transmembrane helix</keyword>
<evidence type="ECO:0000313" key="3">
    <source>
        <dbReference type="Proteomes" id="UP000318995"/>
    </source>
</evidence>
<evidence type="ECO:0000313" key="2">
    <source>
        <dbReference type="EMBL" id="TWT41369.1"/>
    </source>
</evidence>
<comment type="caution">
    <text evidence="2">The sequence shown here is derived from an EMBL/GenBank/DDBJ whole genome shotgun (WGS) entry which is preliminary data.</text>
</comment>
<dbReference type="EMBL" id="SJPH01000009">
    <property type="protein sequence ID" value="TWT41369.1"/>
    <property type="molecule type" value="Genomic_DNA"/>
</dbReference>
<evidence type="ECO:0000256" key="1">
    <source>
        <dbReference type="SAM" id="Phobius"/>
    </source>
</evidence>